<reference evidence="9" key="3">
    <citation type="submission" date="2025-09" db="UniProtKB">
        <authorList>
            <consortium name="Ensembl"/>
        </authorList>
    </citation>
    <scope>IDENTIFICATION</scope>
</reference>
<organism evidence="9 10">
    <name type="scientific">Nothobranchius furzeri</name>
    <name type="common">Turquoise killifish</name>
    <dbReference type="NCBI Taxonomy" id="105023"/>
    <lineage>
        <taxon>Eukaryota</taxon>
        <taxon>Metazoa</taxon>
        <taxon>Chordata</taxon>
        <taxon>Craniata</taxon>
        <taxon>Vertebrata</taxon>
        <taxon>Euteleostomi</taxon>
        <taxon>Actinopterygii</taxon>
        <taxon>Neopterygii</taxon>
        <taxon>Teleostei</taxon>
        <taxon>Neoteleostei</taxon>
        <taxon>Acanthomorphata</taxon>
        <taxon>Ovalentaria</taxon>
        <taxon>Atherinomorphae</taxon>
        <taxon>Cyprinodontiformes</taxon>
        <taxon>Nothobranchiidae</taxon>
        <taxon>Nothobranchius</taxon>
    </lineage>
</organism>
<dbReference type="GO" id="GO:1900745">
    <property type="term" value="P:positive regulation of p38MAPK cascade"/>
    <property type="evidence" value="ECO:0007669"/>
    <property type="project" value="InterPro"/>
</dbReference>
<feature type="region of interest" description="Disordered" evidence="7">
    <location>
        <begin position="110"/>
        <end position="140"/>
    </location>
</feature>
<dbReference type="GeneTree" id="ENSGT00940000159709"/>
<sequence>MANSTLNALDNSDTGKTPSYIAYILVPAFFLLGITGVLICQVLKKKGYRCTTAQEDEQVFEEHIDPELGGELNDTLSENNDTVGHIVHCIMKNEANSDALKAMIHENSIDSEGAPVTPTSVGPSTPPMTPVSPGAPAGAPKHTCSHLHTIGGLSGHKNICTRCSQKKWPLMRKPSARKPEQRRSHLGEVTVLSVGRNKQRTWIKGSYRKPDFQTGSGRLKPKQEHLNMDAGGIQEVILSPRCSVRMVVIYQLREGAGALPSGNKAGPEPDSRMRAALFLYILTLPPSDPSCVNKYFIDVNIKEWFSLRGS</sequence>
<evidence type="ECO:0000256" key="5">
    <source>
        <dbReference type="ARBA" id="ARBA00022989"/>
    </source>
</evidence>
<reference evidence="9" key="1">
    <citation type="submission" date="2014-08" db="EMBL/GenBank/DDBJ databases">
        <authorList>
            <person name="Senf B."/>
            <person name="Petzold A."/>
            <person name="Downie B.R."/>
            <person name="Koch P."/>
            <person name="Platzer M."/>
        </authorList>
    </citation>
    <scope>NUCLEOTIDE SEQUENCE [LARGE SCALE GENOMIC DNA]</scope>
    <source>
        <strain evidence="9">GRZ</strain>
    </source>
</reference>
<comment type="similarity">
    <text evidence="2">Belongs to the RELT family.</text>
</comment>
<dbReference type="PANTHER" id="PTHR31037">
    <property type="entry name" value="RELT-LIKE PROTEIN 1-RELATED"/>
    <property type="match status" value="1"/>
</dbReference>
<gene>
    <name evidence="9" type="primary">RELL1</name>
</gene>
<evidence type="ECO:0000313" key="9">
    <source>
        <dbReference type="Ensembl" id="ENSNFUP00015001827.1"/>
    </source>
</evidence>
<dbReference type="InterPro" id="IPR022248">
    <property type="entry name" value="TNF_rcpt_RELT"/>
</dbReference>
<keyword evidence="10" id="KW-1185">Reference proteome</keyword>
<evidence type="ECO:0000256" key="8">
    <source>
        <dbReference type="SAM" id="Phobius"/>
    </source>
</evidence>
<name>A0A8C6KBG2_NOTFU</name>
<dbReference type="InterPro" id="IPR042315">
    <property type="entry name" value="RELL1"/>
</dbReference>
<evidence type="ECO:0000256" key="6">
    <source>
        <dbReference type="ARBA" id="ARBA00023136"/>
    </source>
</evidence>
<comment type="subcellular location">
    <subcellularLocation>
        <location evidence="1">Cell membrane</location>
        <topology evidence="1">Single-pass membrane protein</topology>
    </subcellularLocation>
</comment>
<reference evidence="9" key="2">
    <citation type="submission" date="2025-08" db="UniProtKB">
        <authorList>
            <consortium name="Ensembl"/>
        </authorList>
    </citation>
    <scope>IDENTIFICATION</scope>
</reference>
<dbReference type="Proteomes" id="UP000694548">
    <property type="component" value="Chromosome sgr04"/>
</dbReference>
<evidence type="ECO:0000256" key="1">
    <source>
        <dbReference type="ARBA" id="ARBA00004162"/>
    </source>
</evidence>
<keyword evidence="3" id="KW-1003">Cell membrane</keyword>
<dbReference type="PANTHER" id="PTHR31037:SF1">
    <property type="entry name" value="RELT-LIKE PROTEIN 1"/>
    <property type="match status" value="1"/>
</dbReference>
<evidence type="ECO:0000256" key="7">
    <source>
        <dbReference type="SAM" id="MobiDB-lite"/>
    </source>
</evidence>
<evidence type="ECO:0000256" key="3">
    <source>
        <dbReference type="ARBA" id="ARBA00022475"/>
    </source>
</evidence>
<accession>A0A8C6KBG2</accession>
<proteinExistence type="inferred from homology"/>
<keyword evidence="6 8" id="KW-0472">Membrane</keyword>
<evidence type="ECO:0000256" key="2">
    <source>
        <dbReference type="ARBA" id="ARBA00008688"/>
    </source>
</evidence>
<keyword evidence="4 8" id="KW-0812">Transmembrane</keyword>
<dbReference type="AlphaFoldDB" id="A0A8C6KBG2"/>
<dbReference type="GO" id="GO:0005886">
    <property type="term" value="C:plasma membrane"/>
    <property type="evidence" value="ECO:0007669"/>
    <property type="project" value="UniProtKB-SubCell"/>
</dbReference>
<evidence type="ECO:0000313" key="10">
    <source>
        <dbReference type="Proteomes" id="UP000694548"/>
    </source>
</evidence>
<protein>
    <submittedName>
        <fullName evidence="9">RELT like 1</fullName>
    </submittedName>
</protein>
<evidence type="ECO:0000256" key="4">
    <source>
        <dbReference type="ARBA" id="ARBA00022692"/>
    </source>
</evidence>
<dbReference type="Pfam" id="PF12606">
    <property type="entry name" value="RELT"/>
    <property type="match status" value="1"/>
</dbReference>
<feature type="transmembrane region" description="Helical" evidence="8">
    <location>
        <begin position="20"/>
        <end position="39"/>
    </location>
</feature>
<dbReference type="Ensembl" id="ENSNFUT00015001967.1">
    <property type="protein sequence ID" value="ENSNFUP00015001827.1"/>
    <property type="gene ID" value="ENSNFUG00015001013.1"/>
</dbReference>
<dbReference type="OrthoDB" id="9353106at2759"/>
<keyword evidence="5 8" id="KW-1133">Transmembrane helix</keyword>